<sequence length="259" mass="28617">MGRLKQKVKINVDLGEGYGNFKCGPDDELIPLIDHANACRSMITFIACGFHAGDPLIMQETVRACKKNNIAIGAHPGLPDIQGFGRREIKMSPEEITAMVRYQVGALKGFLDAENVPLHHVKPHGVLYGMMYRDVETCRAAYAGVPAGTRVFGLAGTYHEQVAKELELPFTAELYGDVQYNKDRTLVIDRKKKAWKPEETQKHIRNQVENSSVTAVTGEEVELPIDDHEVSLCCHSDSPGAIDIVKAAREIVDEFNASV</sequence>
<evidence type="ECO:0000313" key="2">
    <source>
        <dbReference type="Proteomes" id="UP000799538"/>
    </source>
</evidence>
<reference evidence="2" key="1">
    <citation type="journal article" date="2020" name="Stud. Mycol.">
        <title>101 Dothideomycetes genomes: A test case for predicting lifestyles and emergence of pathogens.</title>
        <authorList>
            <person name="Haridas S."/>
            <person name="Albert R."/>
            <person name="Binder M."/>
            <person name="Bloem J."/>
            <person name="LaButti K."/>
            <person name="Salamov A."/>
            <person name="Andreopoulos B."/>
            <person name="Baker S."/>
            <person name="Barry K."/>
            <person name="Bills G."/>
            <person name="Bluhm B."/>
            <person name="Cannon C."/>
            <person name="Castanera R."/>
            <person name="Culley D."/>
            <person name="Daum C."/>
            <person name="Ezra D."/>
            <person name="Gonzalez J."/>
            <person name="Henrissat B."/>
            <person name="Kuo A."/>
            <person name="Liang C."/>
            <person name="Lipzen A."/>
            <person name="Lutzoni F."/>
            <person name="Magnuson J."/>
            <person name="Mondo S."/>
            <person name="Nolan M."/>
            <person name="Ohm R."/>
            <person name="Pangilinan J."/>
            <person name="Park H.-J."/>
            <person name="Ramirez L."/>
            <person name="Alfaro M."/>
            <person name="Sun H."/>
            <person name="Tritt A."/>
            <person name="Yoshinaga Y."/>
            <person name="Zwiers L.-H."/>
            <person name="Turgeon B."/>
            <person name="Goodwin S."/>
            <person name="Spatafora J."/>
            <person name="Crous P."/>
            <person name="Grigoriev I."/>
        </authorList>
    </citation>
    <scope>NUCLEOTIDE SEQUENCE [LARGE SCALE GENOMIC DNA]</scope>
    <source>
        <strain evidence="2">CECT 20119</strain>
    </source>
</reference>
<evidence type="ECO:0000313" key="1">
    <source>
        <dbReference type="EMBL" id="KAF2225213.1"/>
    </source>
</evidence>
<accession>A0A6A6GIC0</accession>
<protein>
    <recommendedName>
        <fullName evidence="3">LamB/YcsF</fullName>
    </recommendedName>
</protein>
<keyword evidence="2" id="KW-1185">Reference proteome</keyword>
<dbReference type="Gene3D" id="3.20.20.370">
    <property type="entry name" value="Glycoside hydrolase/deacetylase"/>
    <property type="match status" value="1"/>
</dbReference>
<name>A0A6A6GIC0_9PEZI</name>
<gene>
    <name evidence="1" type="ORF">BDZ85DRAFT_194731</name>
</gene>
<dbReference type="AlphaFoldDB" id="A0A6A6GIC0"/>
<dbReference type="OrthoDB" id="5295431at2759"/>
<dbReference type="SUPFAM" id="SSF88713">
    <property type="entry name" value="Glycoside hydrolase/deacetylase"/>
    <property type="match status" value="1"/>
</dbReference>
<dbReference type="GO" id="GO:0005975">
    <property type="term" value="P:carbohydrate metabolic process"/>
    <property type="evidence" value="ECO:0007669"/>
    <property type="project" value="InterPro"/>
</dbReference>
<dbReference type="Pfam" id="PF03746">
    <property type="entry name" value="LamB_YcsF"/>
    <property type="match status" value="1"/>
</dbReference>
<dbReference type="PANTHER" id="PTHR30292">
    <property type="entry name" value="UNCHARACTERIZED PROTEIN YBGL-RELATED"/>
    <property type="match status" value="1"/>
</dbReference>
<dbReference type="Proteomes" id="UP000799538">
    <property type="component" value="Unassembled WGS sequence"/>
</dbReference>
<dbReference type="InterPro" id="IPR005501">
    <property type="entry name" value="LamB/YcsF/PxpA-like"/>
</dbReference>
<dbReference type="InterPro" id="IPR011330">
    <property type="entry name" value="Glyco_hydro/deAcase_b/a-brl"/>
</dbReference>
<proteinExistence type="predicted"/>
<organism evidence="1 2">
    <name type="scientific">Elsinoe ampelina</name>
    <dbReference type="NCBI Taxonomy" id="302913"/>
    <lineage>
        <taxon>Eukaryota</taxon>
        <taxon>Fungi</taxon>
        <taxon>Dikarya</taxon>
        <taxon>Ascomycota</taxon>
        <taxon>Pezizomycotina</taxon>
        <taxon>Dothideomycetes</taxon>
        <taxon>Dothideomycetidae</taxon>
        <taxon>Myriangiales</taxon>
        <taxon>Elsinoaceae</taxon>
        <taxon>Elsinoe</taxon>
    </lineage>
</organism>
<evidence type="ECO:0008006" key="3">
    <source>
        <dbReference type="Google" id="ProtNLM"/>
    </source>
</evidence>
<dbReference type="PANTHER" id="PTHR30292:SF0">
    <property type="entry name" value="5-OXOPROLINASE SUBUNIT A"/>
    <property type="match status" value="1"/>
</dbReference>
<dbReference type="EMBL" id="ML992504">
    <property type="protein sequence ID" value="KAF2225213.1"/>
    <property type="molecule type" value="Genomic_DNA"/>
</dbReference>